<dbReference type="Gene3D" id="3.30.70.100">
    <property type="match status" value="1"/>
</dbReference>
<comment type="caution">
    <text evidence="2">The sequence shown here is derived from an EMBL/GenBank/DDBJ whole genome shotgun (WGS) entry which is preliminary data.</text>
</comment>
<keyword evidence="2" id="KW-0560">Oxidoreductase</keyword>
<keyword evidence="2" id="KW-0503">Monooxygenase</keyword>
<dbReference type="SUPFAM" id="SSF54909">
    <property type="entry name" value="Dimeric alpha+beta barrel"/>
    <property type="match status" value="1"/>
</dbReference>
<evidence type="ECO:0000313" key="3">
    <source>
        <dbReference type="Proteomes" id="UP000276603"/>
    </source>
</evidence>
<dbReference type="InterPro" id="IPR007138">
    <property type="entry name" value="ABM_dom"/>
</dbReference>
<dbReference type="EMBL" id="RBCJ01000007">
    <property type="protein sequence ID" value="RKN75929.1"/>
    <property type="molecule type" value="Genomic_DNA"/>
</dbReference>
<dbReference type="AlphaFoldDB" id="A0A3B0BUM7"/>
<gene>
    <name evidence="2" type="ORF">D7Z94_25030</name>
</gene>
<dbReference type="OrthoDB" id="1120859at2"/>
<reference evidence="2 3" key="1">
    <citation type="submission" date="2018-10" db="EMBL/GenBank/DDBJ databases">
        <title>Ulvibacterium marinum gen. nov., sp. nov., a novel marine bacterium of the family Flavobacteriaceae, isolated from a culture of the green alga Ulva prolifera.</title>
        <authorList>
            <person name="Zhang Z."/>
        </authorList>
    </citation>
    <scope>NUCLEOTIDE SEQUENCE [LARGE SCALE GENOMIC DNA]</scope>
    <source>
        <strain evidence="2 3">CCMM003</strain>
    </source>
</reference>
<keyword evidence="3" id="KW-1185">Reference proteome</keyword>
<dbReference type="GO" id="GO:0004497">
    <property type="term" value="F:monooxygenase activity"/>
    <property type="evidence" value="ECO:0007669"/>
    <property type="project" value="UniProtKB-KW"/>
</dbReference>
<evidence type="ECO:0000259" key="1">
    <source>
        <dbReference type="PROSITE" id="PS51725"/>
    </source>
</evidence>
<proteinExistence type="predicted"/>
<name>A0A3B0BUM7_9FLAO</name>
<dbReference type="InterPro" id="IPR011008">
    <property type="entry name" value="Dimeric_a/b-barrel"/>
</dbReference>
<sequence length="98" mass="11768">MLVRIVKLTFKKENIASFERIFAETQQKIQDFKGCSLLELYQDINDPAIFFTYSHWEDTKYLDDYRQSDLFKETWSKTKILFDAKPEAWSISKKNMVN</sequence>
<organism evidence="2 3">
    <name type="scientific">Ulvibacterium marinum</name>
    <dbReference type="NCBI Taxonomy" id="2419782"/>
    <lineage>
        <taxon>Bacteria</taxon>
        <taxon>Pseudomonadati</taxon>
        <taxon>Bacteroidota</taxon>
        <taxon>Flavobacteriia</taxon>
        <taxon>Flavobacteriales</taxon>
        <taxon>Flavobacteriaceae</taxon>
        <taxon>Ulvibacterium</taxon>
    </lineage>
</organism>
<evidence type="ECO:0000313" key="2">
    <source>
        <dbReference type="EMBL" id="RKN75929.1"/>
    </source>
</evidence>
<dbReference type="PROSITE" id="PS51725">
    <property type="entry name" value="ABM"/>
    <property type="match status" value="1"/>
</dbReference>
<dbReference type="RefSeq" id="WP_120714411.1">
    <property type="nucleotide sequence ID" value="NZ_RBCJ01000007.1"/>
</dbReference>
<accession>A0A3B0BUM7</accession>
<feature type="domain" description="ABM" evidence="1">
    <location>
        <begin position="2"/>
        <end position="91"/>
    </location>
</feature>
<protein>
    <submittedName>
        <fullName evidence="2">Antibiotic biosynthesis monooxygenase</fullName>
    </submittedName>
</protein>
<dbReference type="Proteomes" id="UP000276603">
    <property type="component" value="Unassembled WGS sequence"/>
</dbReference>
<dbReference type="Pfam" id="PF03992">
    <property type="entry name" value="ABM"/>
    <property type="match status" value="1"/>
</dbReference>